<keyword evidence="2" id="KW-1185">Reference proteome</keyword>
<dbReference type="EMBL" id="JYDL01000063">
    <property type="protein sequence ID" value="KRX19108.1"/>
    <property type="molecule type" value="Genomic_DNA"/>
</dbReference>
<name>A0A0V0RXC1_9BILA</name>
<dbReference type="OrthoDB" id="5916562at2759"/>
<accession>A0A0V0RXC1</accession>
<protein>
    <submittedName>
        <fullName evidence="1">Uncharacterized protein</fullName>
    </submittedName>
</protein>
<comment type="caution">
    <text evidence="1">The sequence shown here is derived from an EMBL/GenBank/DDBJ whole genome shotgun (WGS) entry which is preliminary data.</text>
</comment>
<reference evidence="1 2" key="1">
    <citation type="submission" date="2015-01" db="EMBL/GenBank/DDBJ databases">
        <title>Evolution of Trichinella species and genotypes.</title>
        <authorList>
            <person name="Korhonen P.K."/>
            <person name="Edoardo P."/>
            <person name="Giuseppe L.R."/>
            <person name="Gasser R.B."/>
        </authorList>
    </citation>
    <scope>NUCLEOTIDE SEQUENCE [LARGE SCALE GENOMIC DNA]</scope>
    <source>
        <strain evidence="1">ISS37</strain>
    </source>
</reference>
<evidence type="ECO:0000313" key="2">
    <source>
        <dbReference type="Proteomes" id="UP000054630"/>
    </source>
</evidence>
<gene>
    <name evidence="1" type="ORF">T07_4383</name>
</gene>
<organism evidence="1 2">
    <name type="scientific">Trichinella nelsoni</name>
    <dbReference type="NCBI Taxonomy" id="6336"/>
    <lineage>
        <taxon>Eukaryota</taxon>
        <taxon>Metazoa</taxon>
        <taxon>Ecdysozoa</taxon>
        <taxon>Nematoda</taxon>
        <taxon>Enoplea</taxon>
        <taxon>Dorylaimia</taxon>
        <taxon>Trichinellida</taxon>
        <taxon>Trichinellidae</taxon>
        <taxon>Trichinella</taxon>
    </lineage>
</organism>
<dbReference type="Proteomes" id="UP000054630">
    <property type="component" value="Unassembled WGS sequence"/>
</dbReference>
<sequence>MNTAYSVGPWENVSTCYTICHPFLESESIALSPVASDASRRIGQLVDDDRKLRPVIKCQFNSQRKGSHSCMEKLLVQSFKSLQTFFKAHDQAL</sequence>
<dbReference type="AlphaFoldDB" id="A0A0V0RXC1"/>
<evidence type="ECO:0000313" key="1">
    <source>
        <dbReference type="EMBL" id="KRX19108.1"/>
    </source>
</evidence>
<proteinExistence type="predicted"/>